<dbReference type="InterPro" id="IPR059106">
    <property type="entry name" value="WHD_MalT"/>
</dbReference>
<evidence type="ECO:0000256" key="3">
    <source>
        <dbReference type="ARBA" id="ARBA00023163"/>
    </source>
</evidence>
<gene>
    <name evidence="5" type="ORF">JOF29_003544</name>
</gene>
<dbReference type="InterPro" id="IPR011990">
    <property type="entry name" value="TPR-like_helical_dom_sf"/>
</dbReference>
<dbReference type="Gene3D" id="1.10.10.10">
    <property type="entry name" value="Winged helix-like DNA-binding domain superfamily/Winged helix DNA-binding domain"/>
    <property type="match status" value="1"/>
</dbReference>
<dbReference type="CDD" id="cd06170">
    <property type="entry name" value="LuxR_C_like"/>
    <property type="match status" value="1"/>
</dbReference>
<comment type="caution">
    <text evidence="5">The sequence shown here is derived from an EMBL/GenBank/DDBJ whole genome shotgun (WGS) entry which is preliminary data.</text>
</comment>
<evidence type="ECO:0000256" key="2">
    <source>
        <dbReference type="ARBA" id="ARBA00023125"/>
    </source>
</evidence>
<dbReference type="PROSITE" id="PS50043">
    <property type="entry name" value="HTH_LUXR_2"/>
    <property type="match status" value="1"/>
</dbReference>
<evidence type="ECO:0000259" key="4">
    <source>
        <dbReference type="PROSITE" id="PS50043"/>
    </source>
</evidence>
<evidence type="ECO:0000313" key="6">
    <source>
        <dbReference type="Proteomes" id="UP000755585"/>
    </source>
</evidence>
<dbReference type="PANTHER" id="PTHR44688">
    <property type="entry name" value="DNA-BINDING TRANSCRIPTIONAL ACTIVATOR DEVR_DOSR"/>
    <property type="match status" value="1"/>
</dbReference>
<keyword evidence="6" id="KW-1185">Reference proteome</keyword>
<dbReference type="InterPro" id="IPR000792">
    <property type="entry name" value="Tscrpt_reg_LuxR_C"/>
</dbReference>
<dbReference type="Pfam" id="PF00196">
    <property type="entry name" value="GerE"/>
    <property type="match status" value="1"/>
</dbReference>
<evidence type="ECO:0000256" key="1">
    <source>
        <dbReference type="ARBA" id="ARBA00023015"/>
    </source>
</evidence>
<name>A0ABS4ULD3_9ACTN</name>
<dbReference type="SUPFAM" id="SSF46894">
    <property type="entry name" value="C-terminal effector domain of the bipartite response regulators"/>
    <property type="match status" value="1"/>
</dbReference>
<accession>A0ABS4ULD3</accession>
<dbReference type="Proteomes" id="UP000755585">
    <property type="component" value="Unassembled WGS sequence"/>
</dbReference>
<feature type="domain" description="HTH luxR-type" evidence="4">
    <location>
        <begin position="800"/>
        <end position="865"/>
    </location>
</feature>
<dbReference type="InterPro" id="IPR036388">
    <property type="entry name" value="WH-like_DNA-bd_sf"/>
</dbReference>
<dbReference type="InterPro" id="IPR016032">
    <property type="entry name" value="Sig_transdc_resp-reg_C-effctor"/>
</dbReference>
<protein>
    <submittedName>
        <fullName evidence="5">LuxR family maltose regulon positive regulatory protein</fullName>
    </submittedName>
</protein>
<dbReference type="EMBL" id="JAGINT010000001">
    <property type="protein sequence ID" value="MBP2352461.1"/>
    <property type="molecule type" value="Genomic_DNA"/>
</dbReference>
<evidence type="ECO:0000313" key="5">
    <source>
        <dbReference type="EMBL" id="MBP2352461.1"/>
    </source>
</evidence>
<dbReference type="SMART" id="SM00421">
    <property type="entry name" value="HTH_LUXR"/>
    <property type="match status" value="1"/>
</dbReference>
<reference evidence="5 6" key="1">
    <citation type="submission" date="2021-03" db="EMBL/GenBank/DDBJ databases">
        <title>Sequencing the genomes of 1000 actinobacteria strains.</title>
        <authorList>
            <person name="Klenk H.-P."/>
        </authorList>
    </citation>
    <scope>NUCLEOTIDE SEQUENCE [LARGE SCALE GENOMIC DNA]</scope>
    <source>
        <strain evidence="5 6">DSM 18824</strain>
    </source>
</reference>
<proteinExistence type="predicted"/>
<keyword evidence="2" id="KW-0238">DNA-binding</keyword>
<keyword evidence="3" id="KW-0804">Transcription</keyword>
<dbReference type="RefSeq" id="WP_372446300.1">
    <property type="nucleotide sequence ID" value="NZ_JAGINT010000001.1"/>
</dbReference>
<dbReference type="Gene3D" id="1.25.40.10">
    <property type="entry name" value="Tetratricopeptide repeat domain"/>
    <property type="match status" value="1"/>
</dbReference>
<dbReference type="SUPFAM" id="SSF48452">
    <property type="entry name" value="TPR-like"/>
    <property type="match status" value="1"/>
</dbReference>
<dbReference type="Pfam" id="PF25873">
    <property type="entry name" value="WHD_MalT"/>
    <property type="match status" value="1"/>
</dbReference>
<keyword evidence="1" id="KW-0805">Transcription regulation</keyword>
<organism evidence="5 6">
    <name type="scientific">Kribbella aluminosa</name>
    <dbReference type="NCBI Taxonomy" id="416017"/>
    <lineage>
        <taxon>Bacteria</taxon>
        <taxon>Bacillati</taxon>
        <taxon>Actinomycetota</taxon>
        <taxon>Actinomycetes</taxon>
        <taxon>Propionibacteriales</taxon>
        <taxon>Kribbellaceae</taxon>
        <taxon>Kribbella</taxon>
    </lineage>
</organism>
<dbReference type="InterPro" id="IPR041617">
    <property type="entry name" value="TPR_MalT"/>
</dbReference>
<sequence length="869" mass="94980">MVTGPVVETKLYRPRNRQGLVDRPRLDQRLLRTDGVGLTLVSAPAGFGKTTLVSAWAAESAAWVSLEESDQDPTTFWTYVLTALNRVTPGIAEGALVLLRSGPTPIETILAGVLNDLSVLPDDIDLVLDDYHLADGLEISRGMTYLPDHQPPQLHLLISTRADPALPLARLRTRGELVEVRAADLRFTVDEVDSFLNTVAGLGLDAEAIATLEERTEGWIAALRLAALSLRGRSDTTGFIDDFAGDDRYVVDYLVDEVLDRQPDDVRRFLLETSVVDRLTGPLCDVVTGQPGGTAMLESLERQNLFVVPLDDRRQWYRYHHLFADVLRARLLAERGDIAEPHRRAAQWYGDAGDLVAAVHHALAAGDVDHAAELIELAVPGLRRERQEATIRRWLDDIPEEVVQRRPVLAIGFVGALMAGNEFPGVEQRLQDIERQLSGPDDALVVVDPGELEHLPSAIETYRAALDLVAGHPAGTIEHAAHALRLAIPGDDLTISAASALSGLASWAGGDLVSAHRGYAGAAAGLERIGHLSDVLGCSVTLADLEITQGRLRQAQATLERALEVGHGVRGTSDMYVGLSRIAWERNDLDAAADYLRRAEELGVVSDLPQNPYRWRLAMARIRETEGDLDSALDLVAAAITVYVGDFSPNVRPLTAVRARLLIVRGDLSAAQEWAESVPEDESYLHEYEHVTLARLVMAQRGDAAPLLERLRAAAEAGRRTGSLIEILVLQALAGRDPAVLERALTLAEPEGYVRVFIAEGAPLLTLLARLQQHRRGSAYLRTLLAAARRPARVSRPAAPQNLLDPLSDRELDVLRLLTSELDGPSIARELVVSLNTVRTHTKHIYTKLGVNNRRAAIRRGHQLGLLTR</sequence>
<dbReference type="Pfam" id="PF17874">
    <property type="entry name" value="TPR_MalT"/>
    <property type="match status" value="1"/>
</dbReference>
<dbReference type="PANTHER" id="PTHR44688:SF16">
    <property type="entry name" value="DNA-BINDING TRANSCRIPTIONAL ACTIVATOR DEVR_DOSR"/>
    <property type="match status" value="1"/>
</dbReference>
<dbReference type="InterPro" id="IPR027417">
    <property type="entry name" value="P-loop_NTPase"/>
</dbReference>
<dbReference type="SUPFAM" id="SSF52540">
    <property type="entry name" value="P-loop containing nucleoside triphosphate hydrolases"/>
    <property type="match status" value="1"/>
</dbReference>